<evidence type="ECO:0000313" key="1">
    <source>
        <dbReference type="EMBL" id="CCB58319.1"/>
    </source>
</evidence>
<dbReference type="STRING" id="29760.F6HU96"/>
<reference evidence="2" key="1">
    <citation type="journal article" date="2007" name="Nature">
        <title>The grapevine genome sequence suggests ancestral hexaploidization in major angiosperm phyla.</title>
        <authorList>
            <consortium name="The French-Italian Public Consortium for Grapevine Genome Characterization."/>
            <person name="Jaillon O."/>
            <person name="Aury J.-M."/>
            <person name="Noel B."/>
            <person name="Policriti A."/>
            <person name="Clepet C."/>
            <person name="Casagrande A."/>
            <person name="Choisne N."/>
            <person name="Aubourg S."/>
            <person name="Vitulo N."/>
            <person name="Jubin C."/>
            <person name="Vezzi A."/>
            <person name="Legeai F."/>
            <person name="Hugueney P."/>
            <person name="Dasilva C."/>
            <person name="Horner D."/>
            <person name="Mica E."/>
            <person name="Jublot D."/>
            <person name="Poulain J."/>
            <person name="Bruyere C."/>
            <person name="Billault A."/>
            <person name="Segurens B."/>
            <person name="Gouyvenoux M."/>
            <person name="Ugarte E."/>
            <person name="Cattonaro F."/>
            <person name="Anthouard V."/>
            <person name="Vico V."/>
            <person name="Del Fabbro C."/>
            <person name="Alaux M."/>
            <person name="Di Gaspero G."/>
            <person name="Dumas V."/>
            <person name="Felice N."/>
            <person name="Paillard S."/>
            <person name="Juman I."/>
            <person name="Moroldo M."/>
            <person name="Scalabrin S."/>
            <person name="Canaguier A."/>
            <person name="Le Clainche I."/>
            <person name="Malacrida G."/>
            <person name="Durand E."/>
            <person name="Pesole G."/>
            <person name="Laucou V."/>
            <person name="Chatelet P."/>
            <person name="Merdinoglu D."/>
            <person name="Delledonne M."/>
            <person name="Pezzotti M."/>
            <person name="Lecharny A."/>
            <person name="Scarpelli C."/>
            <person name="Artiguenave F."/>
            <person name="Pe M.E."/>
            <person name="Valle G."/>
            <person name="Morgante M."/>
            <person name="Caboche M."/>
            <person name="Adam-Blondon A.-F."/>
            <person name="Weissenbach J."/>
            <person name="Quetier F."/>
            <person name="Wincker P."/>
        </authorList>
    </citation>
    <scope>NUCLEOTIDE SEQUENCE [LARGE SCALE GENOMIC DNA]</scope>
    <source>
        <strain evidence="2">cv. Pinot noir / PN40024</strain>
    </source>
</reference>
<dbReference type="Proteomes" id="UP000009183">
    <property type="component" value="Chromosome 2"/>
</dbReference>
<evidence type="ECO:0000313" key="2">
    <source>
        <dbReference type="Proteomes" id="UP000009183"/>
    </source>
</evidence>
<dbReference type="InParanoid" id="F6HU96"/>
<protein>
    <submittedName>
        <fullName evidence="1">Uncharacterized protein</fullName>
    </submittedName>
</protein>
<gene>
    <name evidence="1" type="ordered locus">VIT_02s0025g02940</name>
</gene>
<keyword evidence="2" id="KW-1185">Reference proteome</keyword>
<sequence length="93" mass="10933">MARSTGFMVWHPCPNTSSQTKMEFRWLLSYMPSRTRNHLKDAVLEGGLPFKRTYGMDAIDYVGKDARLCEVFRASFRDYNPIFMNNLGNLQWF</sequence>
<dbReference type="HOGENOM" id="CLU_2404022_0_0_1"/>
<dbReference type="OrthoDB" id="780145at2759"/>
<organism evidence="1 2">
    <name type="scientific">Vitis vinifera</name>
    <name type="common">Grape</name>
    <dbReference type="NCBI Taxonomy" id="29760"/>
    <lineage>
        <taxon>Eukaryota</taxon>
        <taxon>Viridiplantae</taxon>
        <taxon>Streptophyta</taxon>
        <taxon>Embryophyta</taxon>
        <taxon>Tracheophyta</taxon>
        <taxon>Spermatophyta</taxon>
        <taxon>Magnoliopsida</taxon>
        <taxon>eudicotyledons</taxon>
        <taxon>Gunneridae</taxon>
        <taxon>Pentapetalae</taxon>
        <taxon>rosids</taxon>
        <taxon>Vitales</taxon>
        <taxon>Vitaceae</taxon>
        <taxon>Viteae</taxon>
        <taxon>Vitis</taxon>
    </lineage>
</organism>
<dbReference type="EMBL" id="FN596251">
    <property type="protein sequence ID" value="CCB58319.1"/>
    <property type="molecule type" value="Genomic_DNA"/>
</dbReference>
<dbReference type="AlphaFoldDB" id="F6HU96"/>
<dbReference type="PaxDb" id="29760-VIT_02s0025g02940.t01"/>
<accession>F6HU96</accession>
<proteinExistence type="predicted"/>
<name>F6HU96_VITVI</name>